<dbReference type="EMBL" id="BQNB010015219">
    <property type="protein sequence ID" value="GJT37383.1"/>
    <property type="molecule type" value="Genomic_DNA"/>
</dbReference>
<protein>
    <submittedName>
        <fullName evidence="3">Uncharacterized protein</fullName>
    </submittedName>
</protein>
<organism evidence="3 4">
    <name type="scientific">Tanacetum coccineum</name>
    <dbReference type="NCBI Taxonomy" id="301880"/>
    <lineage>
        <taxon>Eukaryota</taxon>
        <taxon>Viridiplantae</taxon>
        <taxon>Streptophyta</taxon>
        <taxon>Embryophyta</taxon>
        <taxon>Tracheophyta</taxon>
        <taxon>Spermatophyta</taxon>
        <taxon>Magnoliopsida</taxon>
        <taxon>eudicotyledons</taxon>
        <taxon>Gunneridae</taxon>
        <taxon>Pentapetalae</taxon>
        <taxon>asterids</taxon>
        <taxon>campanulids</taxon>
        <taxon>Asterales</taxon>
        <taxon>Asteraceae</taxon>
        <taxon>Asteroideae</taxon>
        <taxon>Anthemideae</taxon>
        <taxon>Anthemidinae</taxon>
        <taxon>Tanacetum</taxon>
    </lineage>
</organism>
<comment type="caution">
    <text evidence="3">The sequence shown here is derived from an EMBL/GenBank/DDBJ whole genome shotgun (WGS) entry which is preliminary data.</text>
</comment>
<dbReference type="InterPro" id="IPR038077">
    <property type="entry name" value="Troponin_sf"/>
</dbReference>
<name>A0ABQ5DFQ5_9ASTR</name>
<feature type="compositionally biased region" description="Basic and acidic residues" evidence="2">
    <location>
        <begin position="268"/>
        <end position="287"/>
    </location>
</feature>
<feature type="region of interest" description="Disordered" evidence="2">
    <location>
        <begin position="254"/>
        <end position="287"/>
    </location>
</feature>
<evidence type="ECO:0000313" key="3">
    <source>
        <dbReference type="EMBL" id="GJT37383.1"/>
    </source>
</evidence>
<feature type="region of interest" description="Disordered" evidence="2">
    <location>
        <begin position="167"/>
        <end position="190"/>
    </location>
</feature>
<feature type="coiled-coil region" evidence="1">
    <location>
        <begin position="125"/>
        <end position="159"/>
    </location>
</feature>
<reference evidence="3" key="1">
    <citation type="journal article" date="2022" name="Int. J. Mol. Sci.">
        <title>Draft Genome of Tanacetum Coccineum: Genomic Comparison of Closely Related Tanacetum-Family Plants.</title>
        <authorList>
            <person name="Yamashiro T."/>
            <person name="Shiraishi A."/>
            <person name="Nakayama K."/>
            <person name="Satake H."/>
        </authorList>
    </citation>
    <scope>NUCLEOTIDE SEQUENCE</scope>
</reference>
<keyword evidence="4" id="KW-1185">Reference proteome</keyword>
<proteinExistence type="predicted"/>
<dbReference type="Proteomes" id="UP001151760">
    <property type="component" value="Unassembled WGS sequence"/>
</dbReference>
<gene>
    <name evidence="3" type="ORF">Tco_0937248</name>
</gene>
<feature type="compositionally biased region" description="Acidic residues" evidence="2">
    <location>
        <begin position="175"/>
        <end position="184"/>
    </location>
</feature>
<dbReference type="SUPFAM" id="SSF90250">
    <property type="entry name" value="Troponin coil-coiled subunits"/>
    <property type="match status" value="1"/>
</dbReference>
<reference evidence="3" key="2">
    <citation type="submission" date="2022-01" db="EMBL/GenBank/DDBJ databases">
        <authorList>
            <person name="Yamashiro T."/>
            <person name="Shiraishi A."/>
            <person name="Satake H."/>
            <person name="Nakayama K."/>
        </authorList>
    </citation>
    <scope>NUCLEOTIDE SEQUENCE</scope>
</reference>
<evidence type="ECO:0000256" key="2">
    <source>
        <dbReference type="SAM" id="MobiDB-lite"/>
    </source>
</evidence>
<sequence>MNFSMNENLTYPIFMSLVLSAIPIMTVKILPMFDEYLNPPPCVDPQVPTVITPEPTISTGRPSSTIIDQDAPSTKHIADEVANEENVPTQSNDPHLLRVNTLGSGEDRLSLKELMDLCTKLSDRVLNLETTKNSQAKEIASLKKRVKKLERKRKSKTSGMKRLFKNGRSAQVVSSEDEGLGDQEDASKQGTKIADIDADTELTLIDVTQGRNDDNLMFDTCVLDKQEVEVEKRSKLQNPKFKGVMIQDPSKITTTTTTTTTPVASKPSQDKGKAKMIESKEPLKMKPKDQVIFDEQEAIRLQAQFDEEERIAREKEEANAALIT</sequence>
<evidence type="ECO:0000313" key="4">
    <source>
        <dbReference type="Proteomes" id="UP001151760"/>
    </source>
</evidence>
<keyword evidence="1" id="KW-0175">Coiled coil</keyword>
<evidence type="ECO:0000256" key="1">
    <source>
        <dbReference type="SAM" id="Coils"/>
    </source>
</evidence>
<accession>A0ABQ5DFQ5</accession>